<sequence length="611" mass="69965">MQNSAHLQQFQNLVRSNEPPSDNVLIQLQSILAGPEKQLVEIDAQIDRLQDTIYELQKTRANIEKPISEYRCIVSLIRRIPSDILSKIFRHCLPTHRNPTISASEAPMLLTRVCSRWRNVTLSSPRLWSHLHITFHHEVPIKTVYDRTPLETVSALLRKRCDAIKEWMVRSGDCPLHLSIYYNGMSITFDNPPLSQSALLLLKIILSFSSRWKTLELNVPIQVFVELDAMVSTMTIPNLTQVRIIIQDWYQNDIFLRQPCPTLEILKISSLKHISLCNYHMDEIHLFQLMRLTSRNVTHFSFHSLVDLADIFRILESCPQLVHAMFSIITISDYNTVSQRIIQLPFLESLWIVDNSLDTLVSDALYKHIAAPALRWIQHKGPTDIEFLFSNNRFSRQNRPHSISSLVETSLGIRVLELDRFVMAPDTLRTLLEVPSTTFFLNTLCLISPNPTEIKVSALGEIIDPFDLNDLIVQEASDGRGKYVLLPRLEIFELNATLASDDTVFKFVSGRMDVRSPIYTLKKVVILFNRRMPKDGRDIRQEILDRANAAGIQLDLTIQYLDSDKSSSNLVDPLSPSLIRTDSSGEDVYSDGVSWPFDERGQEDYLSDDDG</sequence>
<accession>A0ACB8GKC7</accession>
<dbReference type="Proteomes" id="UP000664032">
    <property type="component" value="Unassembled WGS sequence"/>
</dbReference>
<keyword evidence="2" id="KW-1185">Reference proteome</keyword>
<comment type="caution">
    <text evidence="1">The sequence shown here is derived from an EMBL/GenBank/DDBJ whole genome shotgun (WGS) entry which is preliminary data.</text>
</comment>
<protein>
    <submittedName>
        <fullName evidence="1">Uncharacterized protein</fullName>
    </submittedName>
</protein>
<proteinExistence type="predicted"/>
<evidence type="ECO:0000313" key="2">
    <source>
        <dbReference type="Proteomes" id="UP000664032"/>
    </source>
</evidence>
<dbReference type="EMBL" id="JAFIQS020000012">
    <property type="protein sequence ID" value="KAH9475519.1"/>
    <property type="molecule type" value="Genomic_DNA"/>
</dbReference>
<gene>
    <name evidence="1" type="ORF">JR316_0012634</name>
</gene>
<organism evidence="1 2">
    <name type="scientific">Psilocybe cubensis</name>
    <name type="common">Psychedelic mushroom</name>
    <name type="synonym">Stropharia cubensis</name>
    <dbReference type="NCBI Taxonomy" id="181762"/>
    <lineage>
        <taxon>Eukaryota</taxon>
        <taxon>Fungi</taxon>
        <taxon>Dikarya</taxon>
        <taxon>Basidiomycota</taxon>
        <taxon>Agaricomycotina</taxon>
        <taxon>Agaricomycetes</taxon>
        <taxon>Agaricomycetidae</taxon>
        <taxon>Agaricales</taxon>
        <taxon>Agaricineae</taxon>
        <taxon>Strophariaceae</taxon>
        <taxon>Psilocybe</taxon>
    </lineage>
</organism>
<name>A0ACB8GKC7_PSICU</name>
<evidence type="ECO:0000313" key="1">
    <source>
        <dbReference type="EMBL" id="KAH9475519.1"/>
    </source>
</evidence>
<reference evidence="1" key="1">
    <citation type="submission" date="2021-10" db="EMBL/GenBank/DDBJ databases">
        <title>Psilocybe cubensis genome.</title>
        <authorList>
            <person name="Mckernan K.J."/>
            <person name="Crawford S."/>
            <person name="Trippe A."/>
            <person name="Kane L.T."/>
            <person name="Mclaughlin S."/>
        </authorList>
    </citation>
    <scope>NUCLEOTIDE SEQUENCE</scope>
    <source>
        <strain evidence="1">MGC-MH-2018</strain>
    </source>
</reference>